<dbReference type="PANTHER" id="PTHR43133">
    <property type="entry name" value="RNA POLYMERASE ECF-TYPE SIGMA FACTO"/>
    <property type="match status" value="1"/>
</dbReference>
<keyword evidence="4 6" id="KW-0238">DNA-binding</keyword>
<dbReference type="GO" id="GO:0006352">
    <property type="term" value="P:DNA-templated transcription initiation"/>
    <property type="evidence" value="ECO:0007669"/>
    <property type="project" value="InterPro"/>
</dbReference>
<protein>
    <recommendedName>
        <fullName evidence="6">RNA polymerase sigma factor</fullName>
    </recommendedName>
</protein>
<sequence>MIATQLEPMLHETLPAARAGDEDAYGRIVAACQNTVTAIALAITRDVASSEDIAQEAFLKAWQQLDKLHHNSSFLPWLRQITRNLARDWLRANRRRPLIGEAAELAIRLSADPSPSPAESMARTEQEQVANELISALPAESRETLLLYYREDQSSKQVAELLGLSDAAVRKRLSRARALVRSEMLSRFGEFACSSAPGSAFTLTVVGALVMATPATSAAAVIGSGLLGGGVGKLGSGSLLGGAISSSATGGSAGVLLAGLIEQMPLWQSIGLGIGAGLLSYLLSWWYLSSFCETADEYAQIRRFLWRNSVTGMLWLLTLLLVISVSVRWWPIVLVFAAGLTVVNYQYVVILPRIMRPLLAKPGNARRRRSYSYLAGPTSIVLSSVLAVTALISVLWNKGLL</sequence>
<dbReference type="CDD" id="cd06171">
    <property type="entry name" value="Sigma70_r4"/>
    <property type="match status" value="1"/>
</dbReference>
<dbReference type="InterPro" id="IPR039425">
    <property type="entry name" value="RNA_pol_sigma-70-like"/>
</dbReference>
<keyword evidence="7" id="KW-0812">Transmembrane</keyword>
<keyword evidence="11" id="KW-1185">Reference proteome</keyword>
<dbReference type="InterPro" id="IPR013325">
    <property type="entry name" value="RNA_pol_sigma_r2"/>
</dbReference>
<accession>A0A0R0CVU6</accession>
<keyword evidence="7" id="KW-0472">Membrane</keyword>
<dbReference type="PROSITE" id="PS01063">
    <property type="entry name" value="SIGMA70_ECF"/>
    <property type="match status" value="1"/>
</dbReference>
<evidence type="ECO:0000256" key="4">
    <source>
        <dbReference type="ARBA" id="ARBA00023125"/>
    </source>
</evidence>
<dbReference type="GO" id="GO:0016987">
    <property type="term" value="F:sigma factor activity"/>
    <property type="evidence" value="ECO:0007669"/>
    <property type="project" value="UniProtKB-KW"/>
</dbReference>
<dbReference type="Proteomes" id="UP000052052">
    <property type="component" value="Unassembled WGS sequence"/>
</dbReference>
<feature type="transmembrane region" description="Helical" evidence="7">
    <location>
        <begin position="239"/>
        <end position="261"/>
    </location>
</feature>
<keyword evidence="3 6" id="KW-0731">Sigma factor</keyword>
<evidence type="ECO:0000256" key="2">
    <source>
        <dbReference type="ARBA" id="ARBA00023015"/>
    </source>
</evidence>
<keyword evidence="5 6" id="KW-0804">Transcription</keyword>
<dbReference type="EMBL" id="LDJL01000008">
    <property type="protein sequence ID" value="KRG69812.1"/>
    <property type="molecule type" value="Genomic_DNA"/>
</dbReference>
<evidence type="ECO:0000256" key="3">
    <source>
        <dbReference type="ARBA" id="ARBA00023082"/>
    </source>
</evidence>
<evidence type="ECO:0000256" key="5">
    <source>
        <dbReference type="ARBA" id="ARBA00023163"/>
    </source>
</evidence>
<gene>
    <name evidence="10" type="ORF">ABB29_08430</name>
</gene>
<evidence type="ECO:0000259" key="8">
    <source>
        <dbReference type="Pfam" id="PF04542"/>
    </source>
</evidence>
<dbReference type="NCBIfam" id="TIGR02937">
    <property type="entry name" value="sigma70-ECF"/>
    <property type="match status" value="1"/>
</dbReference>
<dbReference type="SUPFAM" id="SSF88946">
    <property type="entry name" value="Sigma2 domain of RNA polymerase sigma factors"/>
    <property type="match status" value="1"/>
</dbReference>
<feature type="domain" description="RNA polymerase sigma-70 region 2" evidence="8">
    <location>
        <begin position="29"/>
        <end position="96"/>
    </location>
</feature>
<reference evidence="10 11" key="1">
    <citation type="submission" date="2015-05" db="EMBL/GenBank/DDBJ databases">
        <title>Genome sequencing and analysis of members of genus Stenotrophomonas.</title>
        <authorList>
            <person name="Patil P.P."/>
            <person name="Midha S."/>
            <person name="Patil P.B."/>
        </authorList>
    </citation>
    <scope>NUCLEOTIDE SEQUENCE [LARGE SCALE GENOMIC DNA]</scope>
    <source>
        <strain evidence="10 11">DSM 21858</strain>
    </source>
</reference>
<feature type="transmembrane region" description="Helical" evidence="7">
    <location>
        <begin position="267"/>
        <end position="288"/>
    </location>
</feature>
<comment type="caution">
    <text evidence="10">The sequence shown here is derived from an EMBL/GenBank/DDBJ whole genome shotgun (WGS) entry which is preliminary data.</text>
</comment>
<dbReference type="Pfam" id="PF08281">
    <property type="entry name" value="Sigma70_r4_2"/>
    <property type="match status" value="1"/>
</dbReference>
<dbReference type="InterPro" id="IPR013249">
    <property type="entry name" value="RNA_pol_sigma70_r4_t2"/>
</dbReference>
<evidence type="ECO:0000256" key="6">
    <source>
        <dbReference type="RuleBase" id="RU000716"/>
    </source>
</evidence>
<dbReference type="PANTHER" id="PTHR43133:SF25">
    <property type="entry name" value="RNA POLYMERASE SIGMA FACTOR RFAY-RELATED"/>
    <property type="match status" value="1"/>
</dbReference>
<dbReference type="Gene3D" id="1.10.10.10">
    <property type="entry name" value="Winged helix-like DNA-binding domain superfamily/Winged helix DNA-binding domain"/>
    <property type="match status" value="1"/>
</dbReference>
<dbReference type="OrthoDB" id="5757196at2"/>
<dbReference type="InterPro" id="IPR014284">
    <property type="entry name" value="RNA_pol_sigma-70_dom"/>
</dbReference>
<dbReference type="Pfam" id="PF04542">
    <property type="entry name" value="Sigma70_r2"/>
    <property type="match status" value="1"/>
</dbReference>
<dbReference type="PATRIC" id="fig|344882.3.peg.3040"/>
<evidence type="ECO:0000313" key="10">
    <source>
        <dbReference type="EMBL" id="KRG69812.1"/>
    </source>
</evidence>
<dbReference type="InterPro" id="IPR013324">
    <property type="entry name" value="RNA_pol_sigma_r3/r4-like"/>
</dbReference>
<dbReference type="STRING" id="344882.ABB29_08430"/>
<feature type="transmembrane region" description="Helical" evidence="7">
    <location>
        <begin position="304"/>
        <end position="323"/>
    </location>
</feature>
<dbReference type="InterPro" id="IPR007627">
    <property type="entry name" value="RNA_pol_sigma70_r2"/>
</dbReference>
<keyword evidence="2 6" id="KW-0805">Transcription regulation</keyword>
<dbReference type="RefSeq" id="WP_057658234.1">
    <property type="nucleotide sequence ID" value="NZ_LDJL01000008.1"/>
</dbReference>
<keyword evidence="7" id="KW-1133">Transmembrane helix</keyword>
<evidence type="ECO:0000313" key="11">
    <source>
        <dbReference type="Proteomes" id="UP000052052"/>
    </source>
</evidence>
<evidence type="ECO:0000256" key="1">
    <source>
        <dbReference type="ARBA" id="ARBA00010641"/>
    </source>
</evidence>
<feature type="transmembrane region" description="Helical" evidence="7">
    <location>
        <begin position="329"/>
        <end position="350"/>
    </location>
</feature>
<evidence type="ECO:0000256" key="7">
    <source>
        <dbReference type="SAM" id="Phobius"/>
    </source>
</evidence>
<proteinExistence type="inferred from homology"/>
<dbReference type="AlphaFoldDB" id="A0A0R0CVU6"/>
<feature type="transmembrane region" description="Helical" evidence="7">
    <location>
        <begin position="200"/>
        <end position="227"/>
    </location>
</feature>
<dbReference type="GO" id="GO:0003677">
    <property type="term" value="F:DNA binding"/>
    <property type="evidence" value="ECO:0007669"/>
    <property type="project" value="UniProtKB-KW"/>
</dbReference>
<dbReference type="InterPro" id="IPR036388">
    <property type="entry name" value="WH-like_DNA-bd_sf"/>
</dbReference>
<feature type="domain" description="RNA polymerase sigma factor 70 region 4 type 2" evidence="9">
    <location>
        <begin position="132"/>
        <end position="178"/>
    </location>
</feature>
<comment type="similarity">
    <text evidence="1 6">Belongs to the sigma-70 factor family. ECF subfamily.</text>
</comment>
<dbReference type="Gene3D" id="1.10.1740.10">
    <property type="match status" value="1"/>
</dbReference>
<dbReference type="SUPFAM" id="SSF88659">
    <property type="entry name" value="Sigma3 and sigma4 domains of RNA polymerase sigma factors"/>
    <property type="match status" value="1"/>
</dbReference>
<dbReference type="InterPro" id="IPR000838">
    <property type="entry name" value="RNA_pol_sigma70_ECF_CS"/>
</dbReference>
<feature type="transmembrane region" description="Helical" evidence="7">
    <location>
        <begin position="371"/>
        <end position="396"/>
    </location>
</feature>
<organism evidence="10 11">
    <name type="scientific">Pseudoxanthomonas dokdonensis</name>
    <dbReference type="NCBI Taxonomy" id="344882"/>
    <lineage>
        <taxon>Bacteria</taxon>
        <taxon>Pseudomonadati</taxon>
        <taxon>Pseudomonadota</taxon>
        <taxon>Gammaproteobacteria</taxon>
        <taxon>Lysobacterales</taxon>
        <taxon>Lysobacteraceae</taxon>
        <taxon>Pseudoxanthomonas</taxon>
    </lineage>
</organism>
<name>A0A0R0CVU6_9GAMM</name>
<evidence type="ECO:0000259" key="9">
    <source>
        <dbReference type="Pfam" id="PF08281"/>
    </source>
</evidence>